<organism evidence="1 2">
    <name type="scientific">Kribbella lupini</name>
    <dbReference type="NCBI Taxonomy" id="291602"/>
    <lineage>
        <taxon>Bacteria</taxon>
        <taxon>Bacillati</taxon>
        <taxon>Actinomycetota</taxon>
        <taxon>Actinomycetes</taxon>
        <taxon>Propionibacteriales</taxon>
        <taxon>Kribbellaceae</taxon>
        <taxon>Kribbella</taxon>
    </lineage>
</organism>
<keyword evidence="2" id="KW-1185">Reference proteome</keyword>
<gene>
    <name evidence="1" type="ORF">GCM10009741_36420</name>
</gene>
<evidence type="ECO:0000313" key="2">
    <source>
        <dbReference type="Proteomes" id="UP001500363"/>
    </source>
</evidence>
<protein>
    <recommendedName>
        <fullName evidence="3">RHIM domain-containing protein</fullName>
    </recommendedName>
</protein>
<proteinExistence type="predicted"/>
<comment type="caution">
    <text evidence="1">The sequence shown here is derived from an EMBL/GenBank/DDBJ whole genome shotgun (WGS) entry which is preliminary data.</text>
</comment>
<dbReference type="RefSeq" id="WP_344175382.1">
    <property type="nucleotide sequence ID" value="NZ_BAAANC010000002.1"/>
</dbReference>
<evidence type="ECO:0000313" key="1">
    <source>
        <dbReference type="EMBL" id="GAA1531055.1"/>
    </source>
</evidence>
<accession>A0ABN2B1M4</accession>
<dbReference type="EMBL" id="BAAANC010000002">
    <property type="protein sequence ID" value="GAA1531055.1"/>
    <property type="molecule type" value="Genomic_DNA"/>
</dbReference>
<dbReference type="Proteomes" id="UP001500363">
    <property type="component" value="Unassembled WGS sequence"/>
</dbReference>
<name>A0ABN2B1M4_9ACTN</name>
<sequence length="158" mass="16306">MDPVSLIVAAVVAGAASGAKDTASQVVKDGYIRLKGLLSRHKVDVAALENKPGSDVQRAALEETLTDALSGASENEEQDLLDTAQTFVKTLRDTPGVQAAVGVLGVDLAGVEAEFIRIQEVRSAGSAVHMQDVKTSGGIDIGVVEAGIDRSAGPQTRQ</sequence>
<evidence type="ECO:0008006" key="3">
    <source>
        <dbReference type="Google" id="ProtNLM"/>
    </source>
</evidence>
<reference evidence="1 2" key="1">
    <citation type="journal article" date="2019" name="Int. J. Syst. Evol. Microbiol.">
        <title>The Global Catalogue of Microorganisms (GCM) 10K type strain sequencing project: providing services to taxonomists for standard genome sequencing and annotation.</title>
        <authorList>
            <consortium name="The Broad Institute Genomics Platform"/>
            <consortium name="The Broad Institute Genome Sequencing Center for Infectious Disease"/>
            <person name="Wu L."/>
            <person name="Ma J."/>
        </authorList>
    </citation>
    <scope>NUCLEOTIDE SEQUENCE [LARGE SCALE GENOMIC DNA]</scope>
    <source>
        <strain evidence="1 2">JCM 14303</strain>
    </source>
</reference>